<feature type="region of interest" description="Disordered" evidence="1">
    <location>
        <begin position="1"/>
        <end position="22"/>
    </location>
</feature>
<dbReference type="EMBL" id="BMZE01000001">
    <property type="protein sequence ID" value="GHA11580.1"/>
    <property type="molecule type" value="Genomic_DNA"/>
</dbReference>
<evidence type="ECO:0008006" key="5">
    <source>
        <dbReference type="Google" id="ProtNLM"/>
    </source>
</evidence>
<comment type="caution">
    <text evidence="3">The sequence shown here is derived from an EMBL/GenBank/DDBJ whole genome shotgun (WGS) entry which is preliminary data.</text>
</comment>
<dbReference type="AlphaFoldDB" id="A0A918RSZ6"/>
<accession>A0A918RSZ6</accession>
<evidence type="ECO:0000256" key="1">
    <source>
        <dbReference type="SAM" id="MobiDB-lite"/>
    </source>
</evidence>
<keyword evidence="4" id="KW-1185">Reference proteome</keyword>
<protein>
    <recommendedName>
        <fullName evidence="5">DUF883 domain-containing protein</fullName>
    </recommendedName>
</protein>
<keyword evidence="2" id="KW-0472">Membrane</keyword>
<evidence type="ECO:0000313" key="3">
    <source>
        <dbReference type="EMBL" id="GHA11580.1"/>
    </source>
</evidence>
<gene>
    <name evidence="3" type="ORF">GCM10007989_02370</name>
</gene>
<reference evidence="3" key="2">
    <citation type="submission" date="2020-09" db="EMBL/GenBank/DDBJ databases">
        <authorList>
            <person name="Sun Q."/>
            <person name="Kim S."/>
        </authorList>
    </citation>
    <scope>NUCLEOTIDE SEQUENCE</scope>
    <source>
        <strain evidence="3">KCTC 32437</strain>
    </source>
</reference>
<proteinExistence type="predicted"/>
<reference evidence="3" key="1">
    <citation type="journal article" date="2014" name="Int. J. Syst. Evol. Microbiol.">
        <title>Complete genome sequence of Corynebacterium casei LMG S-19264T (=DSM 44701T), isolated from a smear-ripened cheese.</title>
        <authorList>
            <consortium name="US DOE Joint Genome Institute (JGI-PGF)"/>
            <person name="Walter F."/>
            <person name="Albersmeier A."/>
            <person name="Kalinowski J."/>
            <person name="Ruckert C."/>
        </authorList>
    </citation>
    <scope>NUCLEOTIDE SEQUENCE</scope>
    <source>
        <strain evidence="3">KCTC 32437</strain>
    </source>
</reference>
<evidence type="ECO:0000256" key="2">
    <source>
        <dbReference type="SAM" id="Phobius"/>
    </source>
</evidence>
<feature type="transmembrane region" description="Helical" evidence="2">
    <location>
        <begin position="89"/>
        <end position="107"/>
    </location>
</feature>
<feature type="compositionally biased region" description="Basic and acidic residues" evidence="1">
    <location>
        <begin position="1"/>
        <end position="13"/>
    </location>
</feature>
<sequence>MNQFDRAIRDISHGKTPNRRQLEKQIATLQRDLEKVSRDFTRTGEHRIDEWSTEAAEFADELHQQINAMGRELSRYADKTGRAIKKDPVPVLVGAGVFALIVAILLGRR</sequence>
<organism evidence="3 4">
    <name type="scientific">Devosia pacifica</name>
    <dbReference type="NCBI Taxonomy" id="1335967"/>
    <lineage>
        <taxon>Bacteria</taxon>
        <taxon>Pseudomonadati</taxon>
        <taxon>Pseudomonadota</taxon>
        <taxon>Alphaproteobacteria</taxon>
        <taxon>Hyphomicrobiales</taxon>
        <taxon>Devosiaceae</taxon>
        <taxon>Devosia</taxon>
    </lineage>
</organism>
<evidence type="ECO:0000313" key="4">
    <source>
        <dbReference type="Proteomes" id="UP000646579"/>
    </source>
</evidence>
<dbReference type="Proteomes" id="UP000646579">
    <property type="component" value="Unassembled WGS sequence"/>
</dbReference>
<name>A0A918RSZ6_9HYPH</name>
<keyword evidence="2" id="KW-0812">Transmembrane</keyword>
<dbReference type="RefSeq" id="WP_189422610.1">
    <property type="nucleotide sequence ID" value="NZ_BMZE01000001.1"/>
</dbReference>
<keyword evidence="2" id="KW-1133">Transmembrane helix</keyword>